<evidence type="ECO:0000256" key="1">
    <source>
        <dbReference type="SAM" id="Phobius"/>
    </source>
</evidence>
<feature type="transmembrane region" description="Helical" evidence="1">
    <location>
        <begin position="20"/>
        <end position="45"/>
    </location>
</feature>
<feature type="transmembrane region" description="Helical" evidence="1">
    <location>
        <begin position="105"/>
        <end position="131"/>
    </location>
</feature>
<dbReference type="Proteomes" id="UP000321773">
    <property type="component" value="Unassembled WGS sequence"/>
</dbReference>
<organism evidence="3 4">
    <name type="scientific">Halolactibacillus miurensis</name>
    <dbReference type="NCBI Taxonomy" id="306541"/>
    <lineage>
        <taxon>Bacteria</taxon>
        <taxon>Bacillati</taxon>
        <taxon>Bacillota</taxon>
        <taxon>Bacilli</taxon>
        <taxon>Bacillales</taxon>
        <taxon>Bacillaceae</taxon>
        <taxon>Halolactibacillus</taxon>
    </lineage>
</organism>
<proteinExistence type="predicted"/>
<accession>A0A1I6Q787</accession>
<keyword evidence="5" id="KW-1185">Reference proteome</keyword>
<reference evidence="3 4" key="1">
    <citation type="submission" date="2016-10" db="EMBL/GenBank/DDBJ databases">
        <authorList>
            <person name="de Groot N.N."/>
        </authorList>
    </citation>
    <scope>NUCLEOTIDE SEQUENCE [LARGE SCALE GENOMIC DNA]</scope>
    <source>
        <strain evidence="3 4">DSM 17074</strain>
    </source>
</reference>
<feature type="transmembrane region" description="Helical" evidence="1">
    <location>
        <begin position="73"/>
        <end position="93"/>
    </location>
</feature>
<dbReference type="STRING" id="306541.SAMN05421668_103152"/>
<reference evidence="2 5" key="2">
    <citation type="submission" date="2019-07" db="EMBL/GenBank/DDBJ databases">
        <title>Whole genome shotgun sequence of Halolactibacillus miurensis NBRC 100873.</title>
        <authorList>
            <person name="Hosoyama A."/>
            <person name="Uohara A."/>
            <person name="Ohji S."/>
            <person name="Ichikawa N."/>
        </authorList>
    </citation>
    <scope>NUCLEOTIDE SEQUENCE [LARGE SCALE GENOMIC DNA]</scope>
    <source>
        <strain evidence="2 5">NBRC 100873</strain>
    </source>
</reference>
<name>A0A1I6Q787_9BACI</name>
<dbReference type="Pfam" id="PF04854">
    <property type="entry name" value="DUF624"/>
    <property type="match status" value="1"/>
</dbReference>
<feature type="transmembrane region" description="Helical" evidence="1">
    <location>
        <begin position="175"/>
        <end position="195"/>
    </location>
</feature>
<dbReference type="EMBL" id="FPAI01000003">
    <property type="protein sequence ID" value="SFS48292.1"/>
    <property type="molecule type" value="Genomic_DNA"/>
</dbReference>
<dbReference type="InterPro" id="IPR006938">
    <property type="entry name" value="DUF624"/>
</dbReference>
<keyword evidence="1" id="KW-0812">Transmembrane</keyword>
<keyword evidence="1" id="KW-1133">Transmembrane helix</keyword>
<sequence length="211" mass="23681">MASNWAETMMSVLDKLVKLIYINTLWVLFTLLGGIVFGIMPATAAMNQLIRQMIRNEEIAHVFKAYAYEFKQAFVSANCIGLIFGVVGLFLYLDFNFLIRINHPAATALLVGVSALTLVYIGMLLQFFPLFSRFELSVKNYMILTFVMTVTKPLTTVLMVVWLVIVGILTVEFTVMIALLLVVMMAIGINWLSIVRIEKAEPLLKKTSPSS</sequence>
<dbReference type="AlphaFoldDB" id="A0A1I6Q787"/>
<keyword evidence="1" id="KW-0472">Membrane</keyword>
<feature type="transmembrane region" description="Helical" evidence="1">
    <location>
        <begin position="143"/>
        <end position="169"/>
    </location>
</feature>
<dbReference type="RefSeq" id="WP_177220620.1">
    <property type="nucleotide sequence ID" value="NZ_BJWJ01000002.1"/>
</dbReference>
<protein>
    <submittedName>
        <fullName evidence="2 3">Membrane protein</fullName>
    </submittedName>
</protein>
<evidence type="ECO:0000313" key="3">
    <source>
        <dbReference type="EMBL" id="SFS48292.1"/>
    </source>
</evidence>
<dbReference type="Proteomes" id="UP000199139">
    <property type="component" value="Unassembled WGS sequence"/>
</dbReference>
<evidence type="ECO:0000313" key="4">
    <source>
        <dbReference type="Proteomes" id="UP000199139"/>
    </source>
</evidence>
<dbReference type="EMBL" id="BJWJ01000002">
    <property type="protein sequence ID" value="GEM03235.1"/>
    <property type="molecule type" value="Genomic_DNA"/>
</dbReference>
<gene>
    <name evidence="2" type="ORF">HMI01_02230</name>
    <name evidence="3" type="ORF">SAMN05421668_103152</name>
</gene>
<evidence type="ECO:0000313" key="2">
    <source>
        <dbReference type="EMBL" id="GEM03235.1"/>
    </source>
</evidence>
<evidence type="ECO:0000313" key="5">
    <source>
        <dbReference type="Proteomes" id="UP000321773"/>
    </source>
</evidence>